<evidence type="ECO:0000256" key="2">
    <source>
        <dbReference type="ARBA" id="ARBA00023125"/>
    </source>
</evidence>
<feature type="DNA-binding region" description="H-T-H motif" evidence="4">
    <location>
        <begin position="35"/>
        <end position="54"/>
    </location>
</feature>
<proteinExistence type="predicted"/>
<dbReference type="InterPro" id="IPR023772">
    <property type="entry name" value="DNA-bd_HTH_TetR-type_CS"/>
</dbReference>
<dbReference type="InterPro" id="IPR050109">
    <property type="entry name" value="HTH-type_TetR-like_transc_reg"/>
</dbReference>
<dbReference type="Gene3D" id="1.10.10.60">
    <property type="entry name" value="Homeodomain-like"/>
    <property type="match status" value="1"/>
</dbReference>
<sequence length="201" mass="21468">MTTEGRRDRRKRQTRATLSLTALRMVAERGLDHVTVDEISEAAGVSPRTFFNYFPSKDEAIIGDQLVDGGRIVTRLAAVPPQVPPLAALRTALAEVLDEMQAHHDLWVLRMRVVECHPTLLPRLVSGGAQNERAIAAALATRLGLPPDHDHPALVSAVAGAALRVSMGQWVRSGGTRALTDLVDEAFAALAAGLPPPPAGT</sequence>
<dbReference type="PROSITE" id="PS01081">
    <property type="entry name" value="HTH_TETR_1"/>
    <property type="match status" value="1"/>
</dbReference>
<keyword evidence="3" id="KW-0804">Transcription</keyword>
<organism evidence="6 7">
    <name type="scientific">Micromonospora cathayae</name>
    <dbReference type="NCBI Taxonomy" id="3028804"/>
    <lineage>
        <taxon>Bacteria</taxon>
        <taxon>Bacillati</taxon>
        <taxon>Actinomycetota</taxon>
        <taxon>Actinomycetes</taxon>
        <taxon>Micromonosporales</taxon>
        <taxon>Micromonosporaceae</taxon>
        <taxon>Micromonospora</taxon>
    </lineage>
</organism>
<evidence type="ECO:0000259" key="5">
    <source>
        <dbReference type="PROSITE" id="PS50977"/>
    </source>
</evidence>
<protein>
    <submittedName>
        <fullName evidence="6">TetR family transcriptional regulator</fullName>
    </submittedName>
</protein>
<accession>A0ABY7ZK09</accession>
<evidence type="ECO:0000256" key="4">
    <source>
        <dbReference type="PROSITE-ProRule" id="PRU00335"/>
    </source>
</evidence>
<dbReference type="InterPro" id="IPR009057">
    <property type="entry name" value="Homeodomain-like_sf"/>
</dbReference>
<reference evidence="6 7" key="1">
    <citation type="submission" date="2023-02" db="EMBL/GenBank/DDBJ databases">
        <authorList>
            <person name="Mo P."/>
        </authorList>
    </citation>
    <scope>NUCLEOTIDE SEQUENCE [LARGE SCALE GENOMIC DNA]</scope>
    <source>
        <strain evidence="6 7">HUAS 3</strain>
    </source>
</reference>
<feature type="domain" description="HTH tetR-type" evidence="5">
    <location>
        <begin position="12"/>
        <end position="72"/>
    </location>
</feature>
<evidence type="ECO:0000313" key="7">
    <source>
        <dbReference type="Proteomes" id="UP001219605"/>
    </source>
</evidence>
<dbReference type="EMBL" id="CP118615">
    <property type="protein sequence ID" value="WDZ83250.1"/>
    <property type="molecule type" value="Genomic_DNA"/>
</dbReference>
<evidence type="ECO:0000256" key="3">
    <source>
        <dbReference type="ARBA" id="ARBA00023163"/>
    </source>
</evidence>
<dbReference type="SUPFAM" id="SSF46689">
    <property type="entry name" value="Homeodomain-like"/>
    <property type="match status" value="1"/>
</dbReference>
<name>A0ABY7ZK09_9ACTN</name>
<evidence type="ECO:0000313" key="6">
    <source>
        <dbReference type="EMBL" id="WDZ83250.1"/>
    </source>
</evidence>
<dbReference type="Pfam" id="PF17754">
    <property type="entry name" value="TetR_C_14"/>
    <property type="match status" value="1"/>
</dbReference>
<dbReference type="PROSITE" id="PS50977">
    <property type="entry name" value="HTH_TETR_2"/>
    <property type="match status" value="1"/>
</dbReference>
<keyword evidence="2 4" id="KW-0238">DNA-binding</keyword>
<dbReference type="PANTHER" id="PTHR30055">
    <property type="entry name" value="HTH-TYPE TRANSCRIPTIONAL REGULATOR RUTR"/>
    <property type="match status" value="1"/>
</dbReference>
<dbReference type="Gene3D" id="1.10.357.10">
    <property type="entry name" value="Tetracycline Repressor, domain 2"/>
    <property type="match status" value="1"/>
</dbReference>
<gene>
    <name evidence="6" type="ORF">PVK37_22695</name>
</gene>
<dbReference type="RefSeq" id="WP_275029693.1">
    <property type="nucleotide sequence ID" value="NZ_CP118615.1"/>
</dbReference>
<dbReference type="Pfam" id="PF00440">
    <property type="entry name" value="TetR_N"/>
    <property type="match status" value="1"/>
</dbReference>
<dbReference type="Proteomes" id="UP001219605">
    <property type="component" value="Chromosome"/>
</dbReference>
<evidence type="ECO:0000256" key="1">
    <source>
        <dbReference type="ARBA" id="ARBA00023015"/>
    </source>
</evidence>
<dbReference type="PANTHER" id="PTHR30055:SF238">
    <property type="entry name" value="MYCOFACTOCIN BIOSYNTHESIS TRANSCRIPTIONAL REGULATOR MFTR-RELATED"/>
    <property type="match status" value="1"/>
</dbReference>
<keyword evidence="7" id="KW-1185">Reference proteome</keyword>
<keyword evidence="1" id="KW-0805">Transcription regulation</keyword>
<dbReference type="InterPro" id="IPR001647">
    <property type="entry name" value="HTH_TetR"/>
</dbReference>
<dbReference type="InterPro" id="IPR041347">
    <property type="entry name" value="MftR_C"/>
</dbReference>